<name>A0A7W4W552_9GAMM</name>
<dbReference type="InterPro" id="IPR003000">
    <property type="entry name" value="Sirtuin"/>
</dbReference>
<keyword evidence="3" id="KW-0963">Cytoplasm</keyword>
<feature type="binding site" evidence="3">
    <location>
        <begin position="86"/>
        <end position="89"/>
    </location>
    <ligand>
        <name>NAD(+)</name>
        <dbReference type="ChEBI" id="CHEBI:57540"/>
    </ligand>
</feature>
<dbReference type="HAMAP" id="MF_01121">
    <property type="entry name" value="Sirtuin_ClassIII"/>
    <property type="match status" value="1"/>
</dbReference>
<dbReference type="PROSITE" id="PS50305">
    <property type="entry name" value="SIRTUIN"/>
    <property type="match status" value="1"/>
</dbReference>
<evidence type="ECO:0000256" key="2">
    <source>
        <dbReference type="ARBA" id="ARBA00023027"/>
    </source>
</evidence>
<feature type="binding site" evidence="3">
    <location>
        <position position="56"/>
    </location>
    <ligand>
        <name>substrate</name>
    </ligand>
</feature>
<gene>
    <name evidence="3" type="primary">cobB</name>
    <name evidence="6" type="ORF">FHR99_001901</name>
</gene>
<dbReference type="AlphaFoldDB" id="A0A7W4W552"/>
<evidence type="ECO:0000313" key="7">
    <source>
        <dbReference type="Proteomes" id="UP000537130"/>
    </source>
</evidence>
<dbReference type="InterPro" id="IPR026590">
    <property type="entry name" value="Ssirtuin_cat_dom"/>
</dbReference>
<sequence length="227" mass="25022">MSRVVVFSGAGISAESGLPTFRDNGGLWHNHSVYDVATPEAWQRDPHLVLDFYNARRQGLRKVKPNAAHLALAQLEQHCEVVVVTQNVDDLHERAGSSNVIHLHGELTKARSTERESLVYDLGDRDIAWGDVCELGSQLRPHVVWFGEMVHNTDEACEAIAQADRLLVVGTSLSVYPAAGFIELAPPAAERVVVAPELDRVPAGFEWLQGPATEHVPVLCQRWELGK</sequence>
<feature type="binding site" evidence="3">
    <location>
        <begin position="9"/>
        <end position="28"/>
    </location>
    <ligand>
        <name>NAD(+)</name>
        <dbReference type="ChEBI" id="CHEBI:57540"/>
    </ligand>
</feature>
<keyword evidence="6" id="KW-0378">Hydrolase</keyword>
<comment type="domain">
    <text evidence="3">2 residues (Tyr-53 and Arg-56) present in a large hydrophobic pocket are probably involved in substrate specificity. They are important for desuccinylation activity, but dispensable for deacetylation activity.</text>
</comment>
<dbReference type="EC" id="2.3.1.286" evidence="3"/>
<dbReference type="GO" id="GO:0036055">
    <property type="term" value="F:protein-succinyllysine desuccinylase activity"/>
    <property type="evidence" value="ECO:0007669"/>
    <property type="project" value="UniProtKB-UniRule"/>
</dbReference>
<dbReference type="PANTHER" id="PTHR11085:SF4">
    <property type="entry name" value="NAD-DEPENDENT PROTEIN DEACYLASE"/>
    <property type="match status" value="1"/>
</dbReference>
<evidence type="ECO:0000256" key="1">
    <source>
        <dbReference type="ARBA" id="ARBA00022679"/>
    </source>
</evidence>
<dbReference type="InterPro" id="IPR027546">
    <property type="entry name" value="Sirtuin_class_III"/>
</dbReference>
<dbReference type="Gene3D" id="3.30.1600.10">
    <property type="entry name" value="SIR2/SIRT2 'Small Domain"/>
    <property type="match status" value="1"/>
</dbReference>
<dbReference type="InterPro" id="IPR050134">
    <property type="entry name" value="NAD-dep_sirtuin_deacylases"/>
</dbReference>
<dbReference type="Gene3D" id="3.40.50.1220">
    <property type="entry name" value="TPP-binding domain"/>
    <property type="match status" value="1"/>
</dbReference>
<comment type="catalytic activity">
    <reaction evidence="3">
        <text>N(6)-acetyl-L-lysyl-[protein] + NAD(+) + H2O = 2''-O-acetyl-ADP-D-ribose + nicotinamide + L-lysyl-[protein]</text>
        <dbReference type="Rhea" id="RHEA:43636"/>
        <dbReference type="Rhea" id="RHEA-COMP:9752"/>
        <dbReference type="Rhea" id="RHEA-COMP:10731"/>
        <dbReference type="ChEBI" id="CHEBI:15377"/>
        <dbReference type="ChEBI" id="CHEBI:17154"/>
        <dbReference type="ChEBI" id="CHEBI:29969"/>
        <dbReference type="ChEBI" id="CHEBI:57540"/>
        <dbReference type="ChEBI" id="CHEBI:61930"/>
        <dbReference type="ChEBI" id="CHEBI:83767"/>
        <dbReference type="EC" id="2.3.1.286"/>
    </reaction>
</comment>
<reference evidence="6 7" key="1">
    <citation type="submission" date="2020-08" db="EMBL/GenBank/DDBJ databases">
        <title>Genomic Encyclopedia of Type Strains, Phase III (KMG-III): the genomes of soil and plant-associated and newly described type strains.</title>
        <authorList>
            <person name="Whitman W."/>
        </authorList>
    </citation>
    <scope>NUCLEOTIDE SEQUENCE [LARGE SCALE GENOMIC DNA]</scope>
    <source>
        <strain evidence="6 7">CECT 8654</strain>
    </source>
</reference>
<dbReference type="Proteomes" id="UP000537130">
    <property type="component" value="Unassembled WGS sequence"/>
</dbReference>
<dbReference type="GO" id="GO:0005737">
    <property type="term" value="C:cytoplasm"/>
    <property type="evidence" value="ECO:0007669"/>
    <property type="project" value="UniProtKB-SubCell"/>
</dbReference>
<dbReference type="GO" id="GO:0017136">
    <property type="term" value="F:histone deacetylase activity, NAD-dependent"/>
    <property type="evidence" value="ECO:0007669"/>
    <property type="project" value="TreeGrafter"/>
</dbReference>
<accession>A0A7W4W552</accession>
<feature type="binding site" evidence="3">
    <location>
        <position position="53"/>
    </location>
    <ligand>
        <name>substrate</name>
    </ligand>
</feature>
<keyword evidence="2 3" id="KW-0520">NAD</keyword>
<feature type="active site" description="Proton acceptor" evidence="3">
    <location>
        <position position="104"/>
    </location>
</feature>
<dbReference type="PANTHER" id="PTHR11085">
    <property type="entry name" value="NAD-DEPENDENT PROTEIN DEACYLASE SIRTUIN-5, MITOCHONDRIAL-RELATED"/>
    <property type="match status" value="1"/>
</dbReference>
<comment type="caution">
    <text evidence="3 4">Lacks conserved residue(s) required for the propagation of feature annotation.</text>
</comment>
<feature type="domain" description="Deacetylase sirtuin-type" evidence="5">
    <location>
        <begin position="1"/>
        <end position="227"/>
    </location>
</feature>
<comment type="catalytic activity">
    <reaction evidence="3">
        <text>N(6)-succinyl-L-lysyl-[protein] + NAD(+) + H2O = 2''-O-succinyl-ADP-D-ribose + nicotinamide + L-lysyl-[protein]</text>
        <dbReference type="Rhea" id="RHEA:47668"/>
        <dbReference type="Rhea" id="RHEA-COMP:9752"/>
        <dbReference type="Rhea" id="RHEA-COMP:11877"/>
        <dbReference type="ChEBI" id="CHEBI:15377"/>
        <dbReference type="ChEBI" id="CHEBI:17154"/>
        <dbReference type="ChEBI" id="CHEBI:29969"/>
        <dbReference type="ChEBI" id="CHEBI:57540"/>
        <dbReference type="ChEBI" id="CHEBI:87830"/>
        <dbReference type="ChEBI" id="CHEBI:87832"/>
    </reaction>
</comment>
<dbReference type="InterPro" id="IPR026591">
    <property type="entry name" value="Sirtuin_cat_small_dom_sf"/>
</dbReference>
<comment type="function">
    <text evidence="3">NAD-dependent lysine deacetylase and desuccinylase that specifically removes acetyl and succinyl groups on target proteins. Modulates the activities of several proteins which are inactive in their acylated form.</text>
</comment>
<dbReference type="RefSeq" id="WP_183410405.1">
    <property type="nucleotide sequence ID" value="NZ_JACHWY010000002.1"/>
</dbReference>
<dbReference type="GO" id="GO:0070403">
    <property type="term" value="F:NAD+ binding"/>
    <property type="evidence" value="ECO:0007669"/>
    <property type="project" value="UniProtKB-UniRule"/>
</dbReference>
<comment type="similarity">
    <text evidence="3">Belongs to the sirtuin family. Class III subfamily.</text>
</comment>
<dbReference type="EMBL" id="JACHWY010000002">
    <property type="protein sequence ID" value="MBB3047635.1"/>
    <property type="molecule type" value="Genomic_DNA"/>
</dbReference>
<feature type="binding site" evidence="3">
    <location>
        <position position="212"/>
    </location>
    <ligand>
        <name>NAD(+)</name>
        <dbReference type="ChEBI" id="CHEBI:57540"/>
    </ligand>
</feature>
<proteinExistence type="inferred from homology"/>
<dbReference type="Pfam" id="PF02146">
    <property type="entry name" value="SIR2"/>
    <property type="match status" value="1"/>
</dbReference>
<dbReference type="InterPro" id="IPR029035">
    <property type="entry name" value="DHS-like_NAD/FAD-binding_dom"/>
</dbReference>
<comment type="subcellular location">
    <subcellularLocation>
        <location evidence="3">Cytoplasm</location>
    </subcellularLocation>
</comment>
<keyword evidence="1" id="KW-0808">Transferase</keyword>
<comment type="caution">
    <text evidence="6">The sequence shown here is derived from an EMBL/GenBank/DDBJ whole genome shotgun (WGS) entry which is preliminary data.</text>
</comment>
<organism evidence="6 7">
    <name type="scientific">Litorivivens lipolytica</name>
    <dbReference type="NCBI Taxonomy" id="1524264"/>
    <lineage>
        <taxon>Bacteria</taxon>
        <taxon>Pseudomonadati</taxon>
        <taxon>Pseudomonadota</taxon>
        <taxon>Gammaproteobacteria</taxon>
        <taxon>Litorivivens</taxon>
    </lineage>
</organism>
<keyword evidence="7" id="KW-1185">Reference proteome</keyword>
<evidence type="ECO:0000313" key="6">
    <source>
        <dbReference type="EMBL" id="MBB3047635.1"/>
    </source>
</evidence>
<feature type="binding site" evidence="3">
    <location>
        <begin position="170"/>
        <end position="172"/>
    </location>
    <ligand>
        <name>NAD(+)</name>
        <dbReference type="ChEBI" id="CHEBI:57540"/>
    </ligand>
</feature>
<dbReference type="SUPFAM" id="SSF52467">
    <property type="entry name" value="DHS-like NAD/FAD-binding domain"/>
    <property type="match status" value="1"/>
</dbReference>
<dbReference type="GO" id="GO:0036054">
    <property type="term" value="F:protein-malonyllysine demalonylase activity"/>
    <property type="evidence" value="ECO:0007669"/>
    <property type="project" value="InterPro"/>
</dbReference>
<evidence type="ECO:0000259" key="5">
    <source>
        <dbReference type="PROSITE" id="PS50305"/>
    </source>
</evidence>
<protein>
    <recommendedName>
        <fullName evidence="3">NAD-dependent protein deacylase</fullName>
        <ecNumber evidence="3">2.3.1.286</ecNumber>
    </recommendedName>
    <alternativeName>
        <fullName evidence="3">Regulatory protein SIR2 homolog</fullName>
    </alternativeName>
</protein>
<evidence type="ECO:0000256" key="4">
    <source>
        <dbReference type="PROSITE-ProRule" id="PRU00236"/>
    </source>
</evidence>
<evidence type="ECO:0000256" key="3">
    <source>
        <dbReference type="HAMAP-Rule" id="MF_01121"/>
    </source>
</evidence>